<evidence type="ECO:0000256" key="1">
    <source>
        <dbReference type="SAM" id="Phobius"/>
    </source>
</evidence>
<protein>
    <submittedName>
        <fullName evidence="3">Undecaprenyl-diphosphatase</fullName>
        <ecNumber evidence="3">3.6.1.27</ecNumber>
    </submittedName>
</protein>
<dbReference type="SUPFAM" id="SSF48317">
    <property type="entry name" value="Acid phosphatase/Vanadium-dependent haloperoxidase"/>
    <property type="match status" value="1"/>
</dbReference>
<organism evidence="3 4">
    <name type="scientific">Tenacibaculum polynesiense</name>
    <dbReference type="NCBI Taxonomy" id="3137857"/>
    <lineage>
        <taxon>Bacteria</taxon>
        <taxon>Pseudomonadati</taxon>
        <taxon>Bacteroidota</taxon>
        <taxon>Flavobacteriia</taxon>
        <taxon>Flavobacteriales</taxon>
        <taxon>Flavobacteriaceae</taxon>
        <taxon>Tenacibaculum</taxon>
    </lineage>
</organism>
<feature type="transmembrane region" description="Helical" evidence="1">
    <location>
        <begin position="58"/>
        <end position="78"/>
    </location>
</feature>
<keyword evidence="1" id="KW-0812">Transmembrane</keyword>
<dbReference type="Gene3D" id="1.20.144.10">
    <property type="entry name" value="Phosphatidic acid phosphatase type 2/haloperoxidase"/>
    <property type="match status" value="1"/>
</dbReference>
<sequence>MLDYILQKDRELLIFLNNLGSEQWDGFWLFITNQFNWIPLFAFILYLVFKNFGWKKGLFLMLFIAVMITFSDQFTNFIRGVFERLRPINDATISHLLREKLISPKSFSFTSGHATSSMTISVFIFFLLRNKYPKYIGLIFLFPIVFAYSRIYLGVHYPTDITVGAINGTIIGFVFYKLHSILTKRIFD</sequence>
<dbReference type="EC" id="3.6.1.27" evidence="3"/>
<comment type="caution">
    <text evidence="3">The sequence shown here is derived from an EMBL/GenBank/DDBJ whole genome shotgun (WGS) entry which is preliminary data.</text>
</comment>
<feature type="transmembrane region" description="Helical" evidence="1">
    <location>
        <begin position="107"/>
        <end position="128"/>
    </location>
</feature>
<dbReference type="InterPro" id="IPR000326">
    <property type="entry name" value="PAP2/HPO"/>
</dbReference>
<keyword evidence="1" id="KW-1133">Transmembrane helix</keyword>
<evidence type="ECO:0000259" key="2">
    <source>
        <dbReference type="SMART" id="SM00014"/>
    </source>
</evidence>
<keyword evidence="3" id="KW-0378">Hydrolase</keyword>
<keyword evidence="4" id="KW-1185">Reference proteome</keyword>
<gene>
    <name evidence="3" type="ORF">T190423A01A_10324</name>
</gene>
<feature type="transmembrane region" description="Helical" evidence="1">
    <location>
        <begin position="161"/>
        <end position="178"/>
    </location>
</feature>
<feature type="transmembrane region" description="Helical" evidence="1">
    <location>
        <begin position="135"/>
        <end position="155"/>
    </location>
</feature>
<reference evidence="3 4" key="1">
    <citation type="submission" date="2024-05" db="EMBL/GenBank/DDBJ databases">
        <authorList>
            <person name="Duchaud E."/>
        </authorList>
    </citation>
    <scope>NUCLEOTIDE SEQUENCE [LARGE SCALE GENOMIC DNA]</scope>
    <source>
        <strain evidence="3">Ena-SAMPLE-TAB-13-05-2024-13:56:06:370-140308</strain>
    </source>
</reference>
<feature type="transmembrane region" description="Helical" evidence="1">
    <location>
        <begin position="27"/>
        <end position="49"/>
    </location>
</feature>
<dbReference type="Pfam" id="PF01569">
    <property type="entry name" value="PAP2"/>
    <property type="match status" value="1"/>
</dbReference>
<evidence type="ECO:0000313" key="4">
    <source>
        <dbReference type="Proteomes" id="UP001497527"/>
    </source>
</evidence>
<dbReference type="InterPro" id="IPR036938">
    <property type="entry name" value="PAP2/HPO_sf"/>
</dbReference>
<dbReference type="PANTHER" id="PTHR14969:SF13">
    <property type="entry name" value="AT30094P"/>
    <property type="match status" value="1"/>
</dbReference>
<dbReference type="GO" id="GO:0050380">
    <property type="term" value="F:undecaprenyl-diphosphatase activity"/>
    <property type="evidence" value="ECO:0007669"/>
    <property type="project" value="UniProtKB-EC"/>
</dbReference>
<dbReference type="SMART" id="SM00014">
    <property type="entry name" value="acidPPc"/>
    <property type="match status" value="1"/>
</dbReference>
<keyword evidence="1" id="KW-0472">Membrane</keyword>
<dbReference type="RefSeq" id="WP_348715087.1">
    <property type="nucleotide sequence ID" value="NZ_CAXJIO010000010.1"/>
</dbReference>
<accession>A0ABM9P861</accession>
<evidence type="ECO:0000313" key="3">
    <source>
        <dbReference type="EMBL" id="CAL2101761.1"/>
    </source>
</evidence>
<dbReference type="Proteomes" id="UP001497527">
    <property type="component" value="Unassembled WGS sequence"/>
</dbReference>
<feature type="domain" description="Phosphatidic acid phosphatase type 2/haloperoxidase" evidence="2">
    <location>
        <begin position="62"/>
        <end position="176"/>
    </location>
</feature>
<proteinExistence type="predicted"/>
<name>A0ABM9P861_9FLAO</name>
<dbReference type="PANTHER" id="PTHR14969">
    <property type="entry name" value="SPHINGOSINE-1-PHOSPHATE PHOSPHOHYDROLASE"/>
    <property type="match status" value="1"/>
</dbReference>
<dbReference type="EMBL" id="CAXJIO010000010">
    <property type="protein sequence ID" value="CAL2101761.1"/>
    <property type="molecule type" value="Genomic_DNA"/>
</dbReference>